<accession>A0A154QKB7</accession>
<keyword evidence="1" id="KW-1133">Transmembrane helix</keyword>
<protein>
    <recommendedName>
        <fullName evidence="4">Vitamin B12 transport system permease protein</fullName>
    </recommendedName>
</protein>
<name>A0A154QKB7_9GAMM</name>
<evidence type="ECO:0008006" key="4">
    <source>
        <dbReference type="Google" id="ProtNLM"/>
    </source>
</evidence>
<feature type="transmembrane region" description="Helical" evidence="1">
    <location>
        <begin position="69"/>
        <end position="94"/>
    </location>
</feature>
<organism evidence="2 3">
    <name type="scientific">Rhodanobacter thiooxydans</name>
    <dbReference type="NCBI Taxonomy" id="416169"/>
    <lineage>
        <taxon>Bacteria</taxon>
        <taxon>Pseudomonadati</taxon>
        <taxon>Pseudomonadota</taxon>
        <taxon>Gammaproteobacteria</taxon>
        <taxon>Lysobacterales</taxon>
        <taxon>Rhodanobacteraceae</taxon>
        <taxon>Rhodanobacter</taxon>
    </lineage>
</organism>
<evidence type="ECO:0000313" key="2">
    <source>
        <dbReference type="EMBL" id="KZC24734.1"/>
    </source>
</evidence>
<dbReference type="EMBL" id="LVJS01000020">
    <property type="protein sequence ID" value="KZC24734.1"/>
    <property type="molecule type" value="Genomic_DNA"/>
</dbReference>
<evidence type="ECO:0000313" key="3">
    <source>
        <dbReference type="Proteomes" id="UP000076131"/>
    </source>
</evidence>
<dbReference type="AlphaFoldDB" id="A0A154QKB7"/>
<gene>
    <name evidence="2" type="ORF">RHOFW104T7_06910</name>
</gene>
<evidence type="ECO:0000256" key="1">
    <source>
        <dbReference type="SAM" id="Phobius"/>
    </source>
</evidence>
<dbReference type="Proteomes" id="UP000076131">
    <property type="component" value="Unassembled WGS sequence"/>
</dbReference>
<reference evidence="2 3" key="1">
    <citation type="journal article" date="2016" name="MBio">
        <title>Lateral Gene Transfer in a Heavy Metal-Contaminated-Groundwater Microbial Community.</title>
        <authorList>
            <person name="Hemme C.L."/>
            <person name="Green S.J."/>
            <person name="Rishishwar L."/>
            <person name="Prakash O."/>
            <person name="Pettenato A."/>
            <person name="Chakraborty R."/>
            <person name="Deutschbauer A.M."/>
            <person name="Van Nostrand J.D."/>
            <person name="Wu L."/>
            <person name="He Z."/>
            <person name="Jordan I.K."/>
            <person name="Hazen T.C."/>
            <person name="Arkin A.P."/>
            <person name="Kostka J.E."/>
            <person name="Zhou J."/>
        </authorList>
    </citation>
    <scope>NUCLEOTIDE SEQUENCE [LARGE SCALE GENOMIC DNA]</scope>
    <source>
        <strain evidence="2 3">FW104-T7</strain>
    </source>
</reference>
<keyword evidence="3" id="KW-1185">Reference proteome</keyword>
<dbReference type="eggNOG" id="ENOG5031G2K">
    <property type="taxonomic scope" value="Bacteria"/>
</dbReference>
<keyword evidence="1" id="KW-0472">Membrane</keyword>
<proteinExistence type="predicted"/>
<sequence length="142" mass="14997">MSVRTVALSVFALFSAAMLGLAAGAVWMVVALYLRHPLPWLALPIGALLAWIIRASVRPPGRFAASLAAGATALAALYVNMLVAGVLIAGNMGMGLIEAMRTAGLGMLWQLARMALSPADLAYAALGMLLAAWLAWRKPRRR</sequence>
<keyword evidence="1" id="KW-0812">Transmembrane</keyword>
<dbReference type="RefSeq" id="WP_063107566.1">
    <property type="nucleotide sequence ID" value="NZ_LVJS01000020.1"/>
</dbReference>
<feature type="transmembrane region" description="Helical" evidence="1">
    <location>
        <begin position="114"/>
        <end position="136"/>
    </location>
</feature>
<comment type="caution">
    <text evidence="2">The sequence shown here is derived from an EMBL/GenBank/DDBJ whole genome shotgun (WGS) entry which is preliminary data.</text>
</comment>
<feature type="transmembrane region" description="Helical" evidence="1">
    <location>
        <begin position="38"/>
        <end position="57"/>
    </location>
</feature>